<dbReference type="InParanoid" id="A0A6L2Q5X0"/>
<dbReference type="AlphaFoldDB" id="A0A6L2Q5X0"/>
<dbReference type="EMBL" id="BLKM01001235">
    <property type="protein sequence ID" value="GFG39794.1"/>
    <property type="molecule type" value="Genomic_DNA"/>
</dbReference>
<evidence type="ECO:0000256" key="1">
    <source>
        <dbReference type="ARBA" id="ARBA00004141"/>
    </source>
</evidence>
<name>A0A6L2Q5X0_COPFO</name>
<feature type="transmembrane region" description="Helical" evidence="5">
    <location>
        <begin position="208"/>
        <end position="229"/>
    </location>
</feature>
<evidence type="ECO:0000256" key="2">
    <source>
        <dbReference type="ARBA" id="ARBA00022692"/>
    </source>
</evidence>
<dbReference type="Gene3D" id="1.20.1250.20">
    <property type="entry name" value="MFS general substrate transporter like domains"/>
    <property type="match status" value="1"/>
</dbReference>
<feature type="transmembrane region" description="Helical" evidence="5">
    <location>
        <begin position="183"/>
        <end position="202"/>
    </location>
</feature>
<dbReference type="OrthoDB" id="5296287at2759"/>
<evidence type="ECO:0000256" key="5">
    <source>
        <dbReference type="SAM" id="Phobius"/>
    </source>
</evidence>
<dbReference type="InterPro" id="IPR005828">
    <property type="entry name" value="MFS_sugar_transport-like"/>
</dbReference>
<evidence type="ECO:0000313" key="7">
    <source>
        <dbReference type="EMBL" id="GFG39794.1"/>
    </source>
</evidence>
<accession>A0A6L2Q5X0</accession>
<protein>
    <recommendedName>
        <fullName evidence="6">Major facilitator superfamily (MFS) profile domain-containing protein</fullName>
    </recommendedName>
</protein>
<evidence type="ECO:0000313" key="8">
    <source>
        <dbReference type="Proteomes" id="UP000502823"/>
    </source>
</evidence>
<feature type="transmembrane region" description="Helical" evidence="5">
    <location>
        <begin position="477"/>
        <end position="497"/>
    </location>
</feature>
<comment type="subcellular location">
    <subcellularLocation>
        <location evidence="1">Membrane</location>
        <topology evidence="1">Multi-pass membrane protein</topology>
    </subcellularLocation>
</comment>
<keyword evidence="4 5" id="KW-0472">Membrane</keyword>
<feature type="transmembrane region" description="Helical" evidence="5">
    <location>
        <begin position="353"/>
        <end position="371"/>
    </location>
</feature>
<dbReference type="SUPFAM" id="SSF103473">
    <property type="entry name" value="MFS general substrate transporter"/>
    <property type="match status" value="1"/>
</dbReference>
<dbReference type="PANTHER" id="PTHR24064">
    <property type="entry name" value="SOLUTE CARRIER FAMILY 22 MEMBER"/>
    <property type="match status" value="1"/>
</dbReference>
<dbReference type="GO" id="GO:0016020">
    <property type="term" value="C:membrane"/>
    <property type="evidence" value="ECO:0007669"/>
    <property type="project" value="UniProtKB-SubCell"/>
</dbReference>
<feature type="transmembrane region" description="Helical" evidence="5">
    <location>
        <begin position="383"/>
        <end position="403"/>
    </location>
</feature>
<dbReference type="InterPro" id="IPR036259">
    <property type="entry name" value="MFS_trans_sf"/>
</dbReference>
<feature type="transmembrane region" description="Helical" evidence="5">
    <location>
        <begin position="268"/>
        <end position="286"/>
    </location>
</feature>
<evidence type="ECO:0000256" key="3">
    <source>
        <dbReference type="ARBA" id="ARBA00022989"/>
    </source>
</evidence>
<keyword evidence="3 5" id="KW-1133">Transmembrane helix</keyword>
<feature type="transmembrane region" description="Helical" evidence="5">
    <location>
        <begin position="503"/>
        <end position="522"/>
    </location>
</feature>
<feature type="transmembrane region" description="Helical" evidence="5">
    <location>
        <begin position="241"/>
        <end position="262"/>
    </location>
</feature>
<dbReference type="InterPro" id="IPR020846">
    <property type="entry name" value="MFS_dom"/>
</dbReference>
<feature type="transmembrane region" description="Helical" evidence="5">
    <location>
        <begin position="438"/>
        <end position="456"/>
    </location>
</feature>
<reference evidence="8" key="1">
    <citation type="submission" date="2020-01" db="EMBL/GenBank/DDBJ databases">
        <title>Draft genome sequence of the Termite Coptotermes fromosanus.</title>
        <authorList>
            <person name="Itakura S."/>
            <person name="Yosikawa Y."/>
            <person name="Umezawa K."/>
        </authorList>
    </citation>
    <scope>NUCLEOTIDE SEQUENCE [LARGE SCALE GENOMIC DNA]</scope>
</reference>
<keyword evidence="2 5" id="KW-0812">Transmembrane</keyword>
<evidence type="ECO:0000259" key="6">
    <source>
        <dbReference type="PROSITE" id="PS50850"/>
    </source>
</evidence>
<keyword evidence="8" id="KW-1185">Reference proteome</keyword>
<feature type="transmembrane region" description="Helical" evidence="5">
    <location>
        <begin position="35"/>
        <end position="58"/>
    </location>
</feature>
<dbReference type="PROSITE" id="PS50850">
    <property type="entry name" value="MFS"/>
    <property type="match status" value="1"/>
</dbReference>
<organism evidence="7 8">
    <name type="scientific">Coptotermes formosanus</name>
    <name type="common">Formosan subterranean termite</name>
    <dbReference type="NCBI Taxonomy" id="36987"/>
    <lineage>
        <taxon>Eukaryota</taxon>
        <taxon>Metazoa</taxon>
        <taxon>Ecdysozoa</taxon>
        <taxon>Arthropoda</taxon>
        <taxon>Hexapoda</taxon>
        <taxon>Insecta</taxon>
        <taxon>Pterygota</taxon>
        <taxon>Neoptera</taxon>
        <taxon>Polyneoptera</taxon>
        <taxon>Dictyoptera</taxon>
        <taxon>Blattodea</taxon>
        <taxon>Blattoidea</taxon>
        <taxon>Termitoidae</taxon>
        <taxon>Rhinotermitidae</taxon>
        <taxon>Coptotermes</taxon>
    </lineage>
</organism>
<comment type="caution">
    <text evidence="7">The sequence shown here is derived from an EMBL/GenBank/DDBJ whole genome shotgun (WGS) entry which is preliminary data.</text>
</comment>
<feature type="domain" description="Major facilitator superfamily (MFS) profile" evidence="6">
    <location>
        <begin position="92"/>
        <end position="527"/>
    </location>
</feature>
<proteinExistence type="predicted"/>
<evidence type="ECO:0000256" key="4">
    <source>
        <dbReference type="ARBA" id="ARBA00023136"/>
    </source>
</evidence>
<dbReference type="Proteomes" id="UP000502823">
    <property type="component" value="Unassembled WGS sequence"/>
</dbReference>
<sequence length="632" mass="69782">MEQAKLNGPNKDEDIFEGLMEHIGMDGKFQSRFNLIFNMGFILTVAMPTFNIMLAVTLPKHWCHVPGRNETNYTLDEWKNLTLPSGGIAEDSFSKCSMYNLTVPLDIQTLQQLNNTDYKETVSCQYGWEYDTEWYSLTAPSQEDWVCDKEVYVPNALLVSRVGEVVGTLVFGQLGDMIGRRPVLFLGVVTLVVGRCASAYTANLYSVFLVANLVASLPISVVFQSPLIIGMEISAASQRALIAMLQFVGWTSGMCVMPMIAWATGGEWKLFMIITSLPCAIVFLSFRTFPESPRWLAAKGKSKKCLEILENIAKKNKTTLPDNALMQLKKLAGRKEKVYGVASLFANRQLIKITVLISFSLTLTQILYYTIVLSVAGMSGNPFLNFLLQALIELPGFLIGRAVCDRLGRRWSQAGAFMLGAVFQLACLFTVIHQHLLWLLIALVLVVKFALTVAAYSSYLQCMELYPTCLRQTGTSVGFLFANGLGAVGPYIVYLGTVADPRYPYAILSVMCVVGAICASLLPETLNEKLPETLQDAADFVLPAPAVATRQSEVVKHKQNSSGELRTSLSRSISCSSLLVNRTNVGLDVLHGKRSQCAETNESGIIITDGKRRQNKPCAEKVRQFCEMCSVI</sequence>
<gene>
    <name evidence="7" type="ORF">Cfor_01709</name>
</gene>
<feature type="transmembrane region" description="Helical" evidence="5">
    <location>
        <begin position="415"/>
        <end position="432"/>
    </location>
</feature>
<dbReference type="Pfam" id="PF00083">
    <property type="entry name" value="Sugar_tr"/>
    <property type="match status" value="1"/>
</dbReference>
<dbReference type="GO" id="GO:0022857">
    <property type="term" value="F:transmembrane transporter activity"/>
    <property type="evidence" value="ECO:0007669"/>
    <property type="project" value="InterPro"/>
</dbReference>